<feature type="transmembrane region" description="Helical" evidence="1">
    <location>
        <begin position="12"/>
        <end position="27"/>
    </location>
</feature>
<organism evidence="2 3">
    <name type="scientific">Luteolibacter rhizosphaerae</name>
    <dbReference type="NCBI Taxonomy" id="2989719"/>
    <lineage>
        <taxon>Bacteria</taxon>
        <taxon>Pseudomonadati</taxon>
        <taxon>Verrucomicrobiota</taxon>
        <taxon>Verrucomicrobiia</taxon>
        <taxon>Verrucomicrobiales</taxon>
        <taxon>Verrucomicrobiaceae</taxon>
        <taxon>Luteolibacter</taxon>
    </lineage>
</organism>
<keyword evidence="1" id="KW-0812">Transmembrane</keyword>
<accession>A0ABT3G485</accession>
<protein>
    <recommendedName>
        <fullName evidence="4">PepSY-associated transmembrane protein</fullName>
    </recommendedName>
</protein>
<keyword evidence="1" id="KW-1133">Transmembrane helix</keyword>
<gene>
    <name evidence="2" type="ORF">OJ996_13735</name>
</gene>
<dbReference type="RefSeq" id="WP_264514179.1">
    <property type="nucleotide sequence ID" value="NZ_JAPDDR010000006.1"/>
</dbReference>
<reference evidence="2" key="1">
    <citation type="submission" date="2022-10" db="EMBL/GenBank/DDBJ databases">
        <title>Luteolibacter sp. GHJ8, whole genome shotgun sequencing project.</title>
        <authorList>
            <person name="Zhao G."/>
            <person name="Shen L."/>
        </authorList>
    </citation>
    <scope>NUCLEOTIDE SEQUENCE</scope>
    <source>
        <strain evidence="2">GHJ8</strain>
    </source>
</reference>
<name>A0ABT3G485_9BACT</name>
<dbReference type="EMBL" id="JAPDDR010000006">
    <property type="protein sequence ID" value="MCW1914643.1"/>
    <property type="molecule type" value="Genomic_DNA"/>
</dbReference>
<feature type="transmembrane region" description="Helical" evidence="1">
    <location>
        <begin position="103"/>
        <end position="122"/>
    </location>
</feature>
<evidence type="ECO:0008006" key="4">
    <source>
        <dbReference type="Google" id="ProtNLM"/>
    </source>
</evidence>
<evidence type="ECO:0000313" key="3">
    <source>
        <dbReference type="Proteomes" id="UP001165653"/>
    </source>
</evidence>
<keyword evidence="3" id="KW-1185">Reference proteome</keyword>
<comment type="caution">
    <text evidence="2">The sequence shown here is derived from an EMBL/GenBank/DDBJ whole genome shotgun (WGS) entry which is preliminary data.</text>
</comment>
<evidence type="ECO:0000256" key="1">
    <source>
        <dbReference type="SAM" id="Phobius"/>
    </source>
</evidence>
<dbReference type="Proteomes" id="UP001165653">
    <property type="component" value="Unassembled WGS sequence"/>
</dbReference>
<keyword evidence="1" id="KW-0472">Membrane</keyword>
<evidence type="ECO:0000313" key="2">
    <source>
        <dbReference type="EMBL" id="MCW1914643.1"/>
    </source>
</evidence>
<proteinExistence type="predicted"/>
<sequence length="136" mass="15472">MSPPSLHRWKSFWFGAIVLVFLAWSWVHSMGQGGYVSIAGSSEELLRIDQSGGYVALVWESATPIYSLPELPLERMFGREQSSWFPKAFKYGSPVDGWRAAAIAHWCLILAVAILWLGWLLFRWRRMHAAKAPHLA</sequence>